<keyword evidence="6" id="KW-0539">Nucleus</keyword>
<keyword evidence="4" id="KW-0805">Transcription regulation</keyword>
<evidence type="ECO:0000256" key="6">
    <source>
        <dbReference type="ARBA" id="ARBA00023242"/>
    </source>
</evidence>
<feature type="compositionally biased region" description="Polar residues" evidence="7">
    <location>
        <begin position="337"/>
        <end position="357"/>
    </location>
</feature>
<evidence type="ECO:0000256" key="1">
    <source>
        <dbReference type="ARBA" id="ARBA00004123"/>
    </source>
</evidence>
<evidence type="ECO:0000256" key="5">
    <source>
        <dbReference type="ARBA" id="ARBA00023163"/>
    </source>
</evidence>
<dbReference type="GO" id="GO:0005669">
    <property type="term" value="C:transcription factor TFIID complex"/>
    <property type="evidence" value="ECO:0000318"/>
    <property type="project" value="GO_Central"/>
</dbReference>
<dbReference type="CDD" id="cd00076">
    <property type="entry name" value="HFD_SF"/>
    <property type="match status" value="1"/>
</dbReference>
<dbReference type="GeneID" id="5887784"/>
<dbReference type="EMBL" id="CH991543">
    <property type="protein sequence ID" value="EDQ92981.1"/>
    <property type="molecule type" value="Genomic_DNA"/>
</dbReference>
<evidence type="ECO:0000256" key="4">
    <source>
        <dbReference type="ARBA" id="ARBA00023015"/>
    </source>
</evidence>
<feature type="region of interest" description="Disordered" evidence="7">
    <location>
        <begin position="1"/>
        <end position="95"/>
    </location>
</feature>
<accession>A9UQ40</accession>
<feature type="compositionally biased region" description="Low complexity" evidence="7">
    <location>
        <begin position="220"/>
        <end position="232"/>
    </location>
</feature>
<gene>
    <name evidence="9" type="ORF">MONBRDRAFT_22280</name>
</gene>
<dbReference type="InterPro" id="IPR037818">
    <property type="entry name" value="TAF8"/>
</dbReference>
<proteinExistence type="inferred from homology"/>
<feature type="compositionally biased region" description="Polar residues" evidence="7">
    <location>
        <begin position="245"/>
        <end position="262"/>
    </location>
</feature>
<dbReference type="KEGG" id="mbr:MONBRDRAFT_22280"/>
<dbReference type="CDD" id="cd08049">
    <property type="entry name" value="TAF8"/>
    <property type="match status" value="1"/>
</dbReference>
<feature type="compositionally biased region" description="Low complexity" evidence="7">
    <location>
        <begin position="265"/>
        <end position="285"/>
    </location>
</feature>
<dbReference type="PANTHER" id="PTHR46469">
    <property type="entry name" value="TRANSCRIPTION INITIATION FACTOR TFIID SUBUNIT 8"/>
    <property type="match status" value="1"/>
</dbReference>
<feature type="compositionally biased region" description="Low complexity" evidence="7">
    <location>
        <begin position="367"/>
        <end position="378"/>
    </location>
</feature>
<name>A9UQ40_MONBE</name>
<dbReference type="GO" id="GO:0006367">
    <property type="term" value="P:transcription initiation at RNA polymerase II promoter"/>
    <property type="evidence" value="ECO:0000318"/>
    <property type="project" value="GO_Central"/>
</dbReference>
<protein>
    <recommendedName>
        <fullName evidence="3">Transcription initiation factor TFIID subunit 8</fullName>
    </recommendedName>
</protein>
<organism evidence="9 10">
    <name type="scientific">Monosiga brevicollis</name>
    <name type="common">Choanoflagellate</name>
    <dbReference type="NCBI Taxonomy" id="81824"/>
    <lineage>
        <taxon>Eukaryota</taxon>
        <taxon>Choanoflagellata</taxon>
        <taxon>Craspedida</taxon>
        <taxon>Salpingoecidae</taxon>
        <taxon>Monosiga</taxon>
    </lineage>
</organism>
<feature type="domain" description="Transcription factor TFIID subunit 8 C-terminal" evidence="8">
    <location>
        <begin position="492"/>
        <end position="539"/>
    </location>
</feature>
<dbReference type="PANTHER" id="PTHR46469:SF1">
    <property type="entry name" value="TRANSCRIPTION INITIATION FACTOR TFIID SUBUNIT 8"/>
    <property type="match status" value="1"/>
</dbReference>
<evidence type="ECO:0000256" key="3">
    <source>
        <dbReference type="ARBA" id="ARBA00017307"/>
    </source>
</evidence>
<evidence type="ECO:0000313" key="9">
    <source>
        <dbReference type="EMBL" id="EDQ92981.1"/>
    </source>
</evidence>
<dbReference type="InterPro" id="IPR019473">
    <property type="entry name" value="TFIID_su8_C"/>
</dbReference>
<evidence type="ECO:0000256" key="7">
    <source>
        <dbReference type="SAM" id="MobiDB-lite"/>
    </source>
</evidence>
<keyword evidence="5" id="KW-0804">Transcription</keyword>
<comment type="subcellular location">
    <subcellularLocation>
        <location evidence="1">Nucleus</location>
    </subcellularLocation>
</comment>
<feature type="region of interest" description="Disordered" evidence="7">
    <location>
        <begin position="116"/>
        <end position="323"/>
    </location>
</feature>
<comment type="similarity">
    <text evidence="2">Belongs to the TAF8 family.</text>
</comment>
<feature type="region of interest" description="Disordered" evidence="7">
    <location>
        <begin position="337"/>
        <end position="380"/>
    </location>
</feature>
<dbReference type="AlphaFoldDB" id="A9UQ40"/>
<evidence type="ECO:0000256" key="2">
    <source>
        <dbReference type="ARBA" id="ARBA00008767"/>
    </source>
</evidence>
<dbReference type="Proteomes" id="UP000001357">
    <property type="component" value="Unassembled WGS sequence"/>
</dbReference>
<dbReference type="InParanoid" id="A9UQ40"/>
<reference evidence="9 10" key="1">
    <citation type="journal article" date="2008" name="Nature">
        <title>The genome of the choanoflagellate Monosiga brevicollis and the origin of metazoans.</title>
        <authorList>
            <consortium name="JGI Sequencing"/>
            <person name="King N."/>
            <person name="Westbrook M.J."/>
            <person name="Young S.L."/>
            <person name="Kuo A."/>
            <person name="Abedin M."/>
            <person name="Chapman J."/>
            <person name="Fairclough S."/>
            <person name="Hellsten U."/>
            <person name="Isogai Y."/>
            <person name="Letunic I."/>
            <person name="Marr M."/>
            <person name="Pincus D."/>
            <person name="Putnam N."/>
            <person name="Rokas A."/>
            <person name="Wright K.J."/>
            <person name="Zuzow R."/>
            <person name="Dirks W."/>
            <person name="Good M."/>
            <person name="Goodstein D."/>
            <person name="Lemons D."/>
            <person name="Li W."/>
            <person name="Lyons J.B."/>
            <person name="Morris A."/>
            <person name="Nichols S."/>
            <person name="Richter D.J."/>
            <person name="Salamov A."/>
            <person name="Bork P."/>
            <person name="Lim W.A."/>
            <person name="Manning G."/>
            <person name="Miller W.T."/>
            <person name="McGinnis W."/>
            <person name="Shapiro H."/>
            <person name="Tjian R."/>
            <person name="Grigoriev I.V."/>
            <person name="Rokhsar D."/>
        </authorList>
    </citation>
    <scope>NUCLEOTIDE SEQUENCE [LARGE SCALE GENOMIC DNA]</scope>
    <source>
        <strain evidence="10">MX1 / ATCC 50154</strain>
    </source>
</reference>
<feature type="compositionally biased region" description="Low complexity" evidence="7">
    <location>
        <begin position="52"/>
        <end position="61"/>
    </location>
</feature>
<feature type="compositionally biased region" description="Pro residues" evidence="7">
    <location>
        <begin position="62"/>
        <end position="74"/>
    </location>
</feature>
<sequence length="639" mass="66530">MALDPLHRLGALRQGAAKRAQDAQSDVDTDDNVGSGDANAPAKRSKLMTVQSTATTPSTPTNGPPSIPSVPAPHMPDDPYGKLPSNPARTARSTSMMPGHAYMRTSSVPTTAAAVLSAPTAAPPAPTAPVAHHGPESETTPHPVAEGAREEVAKPAVPTQPAAEASQSEPVNTDKAMPESSAQVGVGASTTDSQPSVKDEAIVESPAKAEVSADVVPSGDTQATTTTALDATDSSKPAAPEGPVASTNPLQTSPTPSATANTDGKAASSPTATKAASSPTATKAASPKDDETAAPQTLSDGPSGVNANPSAPQELAAPSEVKSEPIAGVSETIASEATAKQSSLEPNDSDSVQQSSLEVKDADQVTSAAASPIASEPIQPTGRADALGALGEAVEKFIYTLAGHSLGLSQNASRCQVSEYDILMALRFLHNADLSPEALFAYLQRFQACAKSEEAAPIMTAAADEVELPLPVPQTIPKVLNDESLRVPKPAHLPDFLPDFPEPHTFARTSLYQPAEQSYIRYRMRRAAGVHHAQASLVRTLLLPSKETLIELKASTRLRATGTKSFTAHLGCANALRPYAAILVNENVSLDVEEEEGQDNEFTLSNILNFEDDREADAAHRARLEVEVDYPNEDDLILS</sequence>
<feature type="compositionally biased region" description="Polar residues" evidence="7">
    <location>
        <begin position="180"/>
        <end position="196"/>
    </location>
</feature>
<dbReference type="Pfam" id="PF10406">
    <property type="entry name" value="TAF8_C"/>
    <property type="match status" value="1"/>
</dbReference>
<evidence type="ECO:0000313" key="10">
    <source>
        <dbReference type="Proteomes" id="UP000001357"/>
    </source>
</evidence>
<dbReference type="STRING" id="81824.A9UQ40"/>
<dbReference type="RefSeq" id="XP_001742743.1">
    <property type="nucleotide sequence ID" value="XM_001742691.1"/>
</dbReference>
<evidence type="ECO:0000259" key="8">
    <source>
        <dbReference type="Pfam" id="PF10406"/>
    </source>
</evidence>
<keyword evidence="10" id="KW-1185">Reference proteome</keyword>
<feature type="compositionally biased region" description="Polar residues" evidence="7">
    <location>
        <begin position="294"/>
        <end position="311"/>
    </location>
</feature>